<dbReference type="GO" id="GO:0050901">
    <property type="term" value="P:leukocyte tethering or rolling"/>
    <property type="evidence" value="ECO:0007669"/>
    <property type="project" value="TreeGrafter"/>
</dbReference>
<dbReference type="EMBL" id="SWJQ01000491">
    <property type="protein sequence ID" value="TRZ13651.1"/>
    <property type="molecule type" value="Genomic_DNA"/>
</dbReference>
<sequence length="233" mass="25122">MWGAIMAAIKGNHVIDSHYAASEEDPTADGLKSTSLLEFAMMSHLEAMNSHEQTSLEAAQLDLAPGSLHAAPGSGLASEENEESKILQPPQYFWEDLNDSSLDLGPATDYIFLATSPAACFQVAVMQAIQNAGLIAAPEKVQRLPNTIKTDNGPAYTSERVCNFLQQWVLHGVVVIQVQDLALCLIEPHTNGLGPLIQTVQITPVEPSYPQAHQHSCPTVTCKLTKDALDPII</sequence>
<proteinExistence type="predicted"/>
<dbReference type="Proteomes" id="UP000796761">
    <property type="component" value="Unassembled WGS sequence"/>
</dbReference>
<reference evidence="1" key="1">
    <citation type="submission" date="2019-04" db="EMBL/GenBank/DDBJ databases">
        <title>Genome assembly of Zosterops borbonicus 15179.</title>
        <authorList>
            <person name="Leroy T."/>
            <person name="Anselmetti Y."/>
            <person name="Tilak M.-K."/>
            <person name="Nabholz B."/>
        </authorList>
    </citation>
    <scope>NUCLEOTIDE SEQUENCE</scope>
    <source>
        <strain evidence="1">HGM_15179</strain>
        <tissue evidence="1">Muscle</tissue>
    </source>
</reference>
<gene>
    <name evidence="1" type="ORF">HGM15179_013467</name>
</gene>
<protein>
    <submittedName>
        <fullName evidence="1">Uncharacterized protein</fullName>
    </submittedName>
</protein>
<evidence type="ECO:0000313" key="2">
    <source>
        <dbReference type="Proteomes" id="UP000796761"/>
    </source>
</evidence>
<name>A0A8K1LH84_9PASS</name>
<organism evidence="1 2">
    <name type="scientific">Zosterops borbonicus</name>
    <dbReference type="NCBI Taxonomy" id="364589"/>
    <lineage>
        <taxon>Eukaryota</taxon>
        <taxon>Metazoa</taxon>
        <taxon>Chordata</taxon>
        <taxon>Craniata</taxon>
        <taxon>Vertebrata</taxon>
        <taxon>Euteleostomi</taxon>
        <taxon>Archelosauria</taxon>
        <taxon>Archosauria</taxon>
        <taxon>Dinosauria</taxon>
        <taxon>Saurischia</taxon>
        <taxon>Theropoda</taxon>
        <taxon>Coelurosauria</taxon>
        <taxon>Aves</taxon>
        <taxon>Neognathae</taxon>
        <taxon>Neoaves</taxon>
        <taxon>Telluraves</taxon>
        <taxon>Australaves</taxon>
        <taxon>Passeriformes</taxon>
        <taxon>Sylvioidea</taxon>
        <taxon>Zosteropidae</taxon>
        <taxon>Zosterops</taxon>
    </lineage>
</organism>
<dbReference type="OrthoDB" id="9299178at2759"/>
<dbReference type="PANTHER" id="PTHR15594:SF1">
    <property type="entry name" value="PODOCALYXIN-LIKE PROTEIN 2"/>
    <property type="match status" value="1"/>
</dbReference>
<dbReference type="AlphaFoldDB" id="A0A8K1LH84"/>
<accession>A0A8K1LH84</accession>
<keyword evidence="2" id="KW-1185">Reference proteome</keyword>
<evidence type="ECO:0000313" key="1">
    <source>
        <dbReference type="EMBL" id="TRZ13651.1"/>
    </source>
</evidence>
<dbReference type="PANTHER" id="PTHR15594">
    <property type="entry name" value="PODOCALYXIN-LIKE PROTEIN 2"/>
    <property type="match status" value="1"/>
</dbReference>
<comment type="caution">
    <text evidence="1">The sequence shown here is derived from an EMBL/GenBank/DDBJ whole genome shotgun (WGS) entry which is preliminary data.</text>
</comment>
<dbReference type="InterPro" id="IPR042397">
    <property type="entry name" value="PODXL2"/>
</dbReference>